<protein>
    <recommendedName>
        <fullName evidence="3">Ribosome hibernation promoting factor</fullName>
    </recommendedName>
</protein>
<gene>
    <name evidence="5" type="ORF">UABAM_01527</name>
</gene>
<evidence type="ECO:0000313" key="5">
    <source>
        <dbReference type="EMBL" id="BBM83176.1"/>
    </source>
</evidence>
<dbReference type="Gene3D" id="3.30.160.100">
    <property type="entry name" value="Ribosome hibernation promotion factor-like"/>
    <property type="match status" value="1"/>
</dbReference>
<evidence type="ECO:0000256" key="2">
    <source>
        <dbReference type="ARBA" id="ARBA00038695"/>
    </source>
</evidence>
<evidence type="ECO:0000256" key="3">
    <source>
        <dbReference type="ARBA" id="ARBA00041148"/>
    </source>
</evidence>
<proteinExistence type="predicted"/>
<feature type="compositionally biased region" description="Basic residues" evidence="4">
    <location>
        <begin position="93"/>
        <end position="103"/>
    </location>
</feature>
<feature type="compositionally biased region" description="Acidic residues" evidence="4">
    <location>
        <begin position="107"/>
        <end position="119"/>
    </location>
</feature>
<dbReference type="GO" id="GO:0045900">
    <property type="term" value="P:negative regulation of translational elongation"/>
    <property type="evidence" value="ECO:0007669"/>
    <property type="project" value="TreeGrafter"/>
</dbReference>
<dbReference type="Pfam" id="PF02482">
    <property type="entry name" value="Ribosomal_S30AE"/>
    <property type="match status" value="1"/>
</dbReference>
<dbReference type="InterPro" id="IPR036567">
    <property type="entry name" value="RHF-like"/>
</dbReference>
<comment type="subunit">
    <text evidence="2">Associates exclusively with 100S ribosomes, which are dimers of 70S ribosomes.</text>
</comment>
<dbReference type="PANTHER" id="PTHR33231:SF1">
    <property type="entry name" value="30S RIBOSOMAL PROTEIN"/>
    <property type="match status" value="1"/>
</dbReference>
<evidence type="ECO:0000256" key="1">
    <source>
        <dbReference type="ARBA" id="ARBA00022845"/>
    </source>
</evidence>
<dbReference type="AlphaFoldDB" id="A0A5S9IKL9"/>
<dbReference type="InterPro" id="IPR050574">
    <property type="entry name" value="HPF/YfiA_ribosome-assoc"/>
</dbReference>
<dbReference type="CDD" id="cd00552">
    <property type="entry name" value="RaiA"/>
    <property type="match status" value="1"/>
</dbReference>
<organism evidence="5 6">
    <name type="scientific">Uabimicrobium amorphum</name>
    <dbReference type="NCBI Taxonomy" id="2596890"/>
    <lineage>
        <taxon>Bacteria</taxon>
        <taxon>Pseudomonadati</taxon>
        <taxon>Planctomycetota</taxon>
        <taxon>Candidatus Uabimicrobiia</taxon>
        <taxon>Candidatus Uabimicrobiales</taxon>
        <taxon>Candidatus Uabimicrobiaceae</taxon>
        <taxon>Candidatus Uabimicrobium</taxon>
    </lineage>
</organism>
<reference evidence="5 6" key="1">
    <citation type="submission" date="2019-08" db="EMBL/GenBank/DDBJ databases">
        <title>Complete genome sequence of Candidatus Uab amorphum.</title>
        <authorList>
            <person name="Shiratori T."/>
            <person name="Suzuki S."/>
            <person name="Kakizawa Y."/>
            <person name="Ishida K."/>
        </authorList>
    </citation>
    <scope>NUCLEOTIDE SEQUENCE [LARGE SCALE GENOMIC DNA]</scope>
    <source>
        <strain evidence="5 6">SRT547</strain>
    </source>
</reference>
<feature type="region of interest" description="Disordered" evidence="4">
    <location>
        <begin position="93"/>
        <end position="119"/>
    </location>
</feature>
<dbReference type="GO" id="GO:0043024">
    <property type="term" value="F:ribosomal small subunit binding"/>
    <property type="evidence" value="ECO:0007669"/>
    <property type="project" value="TreeGrafter"/>
</dbReference>
<dbReference type="PANTHER" id="PTHR33231">
    <property type="entry name" value="30S RIBOSOMAL PROTEIN"/>
    <property type="match status" value="1"/>
</dbReference>
<evidence type="ECO:0000313" key="6">
    <source>
        <dbReference type="Proteomes" id="UP000326354"/>
    </source>
</evidence>
<dbReference type="Proteomes" id="UP000326354">
    <property type="component" value="Chromosome"/>
</dbReference>
<accession>A0A5S9IKL9</accession>
<evidence type="ECO:0000256" key="4">
    <source>
        <dbReference type="SAM" id="MobiDB-lite"/>
    </source>
</evidence>
<sequence length="119" mass="13784">MNSNITVRNSEVSQETKDYIQDKVQKLGKYSVRRVETIAEFRSTKDAQNQYKVEIVATPERGGTVVGTARASEWFGAIDQALDKVERQLRKMKEKSKSHRVKRYIPETEDDGDDMIMHY</sequence>
<dbReference type="InterPro" id="IPR003489">
    <property type="entry name" value="RHF/RaiA"/>
</dbReference>
<keyword evidence="6" id="KW-1185">Reference proteome</keyword>
<keyword evidence="1" id="KW-0810">Translation regulation</keyword>
<dbReference type="GO" id="GO:0022627">
    <property type="term" value="C:cytosolic small ribosomal subunit"/>
    <property type="evidence" value="ECO:0007669"/>
    <property type="project" value="TreeGrafter"/>
</dbReference>
<name>A0A5S9IKL9_UABAM</name>
<dbReference type="NCBIfam" id="TIGR00741">
    <property type="entry name" value="yfiA"/>
    <property type="match status" value="1"/>
</dbReference>
<dbReference type="KEGG" id="uam:UABAM_01527"/>
<dbReference type="RefSeq" id="WP_173013184.1">
    <property type="nucleotide sequence ID" value="NZ_AP019860.1"/>
</dbReference>
<dbReference type="EMBL" id="AP019860">
    <property type="protein sequence ID" value="BBM83176.1"/>
    <property type="molecule type" value="Genomic_DNA"/>
</dbReference>
<dbReference type="SUPFAM" id="SSF69754">
    <property type="entry name" value="Ribosome binding protein Y (YfiA homologue)"/>
    <property type="match status" value="1"/>
</dbReference>